<accession>E6QB83</accession>
<dbReference type="EMBL" id="CABP01000066">
    <property type="protein sequence ID" value="CBI04459.1"/>
    <property type="molecule type" value="Genomic_DNA"/>
</dbReference>
<organism evidence="1">
    <name type="scientific">mine drainage metagenome</name>
    <dbReference type="NCBI Taxonomy" id="410659"/>
    <lineage>
        <taxon>unclassified sequences</taxon>
        <taxon>metagenomes</taxon>
        <taxon>ecological metagenomes</taxon>
    </lineage>
</organism>
<reference evidence="1" key="1">
    <citation type="submission" date="2009-10" db="EMBL/GenBank/DDBJ databases">
        <title>Diversity of trophic interactions inside an arsenic-rich microbial ecosystem.</title>
        <authorList>
            <person name="Bertin P.N."/>
            <person name="Heinrich-Salmeron A."/>
            <person name="Pelletier E."/>
            <person name="Goulhen-Chollet F."/>
            <person name="Arsene-Ploetze F."/>
            <person name="Gallien S."/>
            <person name="Calteau A."/>
            <person name="Vallenet D."/>
            <person name="Casiot C."/>
            <person name="Chane-Woon-Ming B."/>
            <person name="Giloteaux L."/>
            <person name="Barakat M."/>
            <person name="Bonnefoy V."/>
            <person name="Bruneel O."/>
            <person name="Chandler M."/>
            <person name="Cleiss J."/>
            <person name="Duran R."/>
            <person name="Elbaz-Poulichet F."/>
            <person name="Fonknechten N."/>
            <person name="Lauga B."/>
            <person name="Mornico D."/>
            <person name="Ortet P."/>
            <person name="Schaeffer C."/>
            <person name="Siguier P."/>
            <person name="Alexander Thil Smith A."/>
            <person name="Van Dorsselaer A."/>
            <person name="Weissenbach J."/>
            <person name="Medigue C."/>
            <person name="Le Paslier D."/>
        </authorList>
    </citation>
    <scope>NUCLEOTIDE SEQUENCE</scope>
</reference>
<protein>
    <submittedName>
        <fullName evidence="1">Uncharacterized protein</fullName>
    </submittedName>
</protein>
<gene>
    <name evidence="1" type="ORF">CARN5_2095</name>
</gene>
<proteinExistence type="predicted"/>
<dbReference type="AlphaFoldDB" id="E6QB83"/>
<name>E6QB83_9ZZZZ</name>
<sequence>MIRQLDVLAVLYAVNHKPMASLGEDDLLSARIQLLTDLQASIDGVRVAEAVKECGIVMRDHGHLSNWMAAPRDQPLEAALRILVTAAVGEAMKQATLGAENGDDGILASINGMVREMSAACESALVGVTTHAAELCRRQLGRDLAAVMKILEAFGMIQKTVTILALPAPTAMM</sequence>
<comment type="caution">
    <text evidence="1">The sequence shown here is derived from an EMBL/GenBank/DDBJ whole genome shotgun (WGS) entry which is preliminary data.</text>
</comment>
<evidence type="ECO:0000313" key="1">
    <source>
        <dbReference type="EMBL" id="CBI04459.1"/>
    </source>
</evidence>